<accession>A0A3G3K058</accession>
<dbReference type="InterPro" id="IPR029062">
    <property type="entry name" value="Class_I_gatase-like"/>
</dbReference>
<evidence type="ECO:0000256" key="6">
    <source>
        <dbReference type="PIRSR" id="PIRSR028757-1"/>
    </source>
</evidence>
<dbReference type="SUPFAM" id="SSF52317">
    <property type="entry name" value="Class I glutamine amidotransferase-like"/>
    <property type="match status" value="1"/>
</dbReference>
<dbReference type="InterPro" id="IPR027461">
    <property type="entry name" value="Carboxypeptidase_A_C_sf"/>
</dbReference>
<organism evidence="9 10">
    <name type="scientific">Cohnella candidum</name>
    <dbReference type="NCBI Taxonomy" id="2674991"/>
    <lineage>
        <taxon>Bacteria</taxon>
        <taxon>Bacillati</taxon>
        <taxon>Bacillota</taxon>
        <taxon>Bacilli</taxon>
        <taxon>Bacillales</taxon>
        <taxon>Paenibacillaceae</taxon>
        <taxon>Cohnella</taxon>
    </lineage>
</organism>
<dbReference type="InterPro" id="IPR040921">
    <property type="entry name" value="Peptidase_S66C"/>
</dbReference>
<evidence type="ECO:0000259" key="8">
    <source>
        <dbReference type="Pfam" id="PF17676"/>
    </source>
</evidence>
<dbReference type="AlphaFoldDB" id="A0A3G3K058"/>
<dbReference type="PANTHER" id="PTHR30237:SF2">
    <property type="entry name" value="MUREIN TETRAPEPTIDE CARBOXYPEPTIDASE"/>
    <property type="match status" value="1"/>
</dbReference>
<evidence type="ECO:0000256" key="5">
    <source>
        <dbReference type="ARBA" id="ARBA00022825"/>
    </source>
</evidence>
<dbReference type="Proteomes" id="UP000269097">
    <property type="component" value="Chromosome"/>
</dbReference>
<dbReference type="GO" id="GO:0006508">
    <property type="term" value="P:proteolysis"/>
    <property type="evidence" value="ECO:0007669"/>
    <property type="project" value="UniProtKB-KW"/>
</dbReference>
<keyword evidence="4" id="KW-0378">Hydrolase</keyword>
<reference evidence="9 10" key="1">
    <citation type="submission" date="2018-10" db="EMBL/GenBank/DDBJ databases">
        <title>Genome Sequence of Cohnella sp.</title>
        <authorList>
            <person name="Srinivasan S."/>
            <person name="Kim M.K."/>
        </authorList>
    </citation>
    <scope>NUCLEOTIDE SEQUENCE [LARGE SCALE GENOMIC DNA]</scope>
    <source>
        <strain evidence="9 10">18JY8-7</strain>
    </source>
</reference>
<dbReference type="KEGG" id="coh:EAV92_15655"/>
<dbReference type="InterPro" id="IPR027478">
    <property type="entry name" value="LdcA_N"/>
</dbReference>
<feature type="active site" description="Charge relay system" evidence="6">
    <location>
        <position position="209"/>
    </location>
</feature>
<dbReference type="Pfam" id="PF17676">
    <property type="entry name" value="Peptidase_S66C"/>
    <property type="match status" value="1"/>
</dbReference>
<evidence type="ECO:0000256" key="3">
    <source>
        <dbReference type="ARBA" id="ARBA00022670"/>
    </source>
</evidence>
<keyword evidence="2 9" id="KW-0121">Carboxypeptidase</keyword>
<dbReference type="InterPro" id="IPR040449">
    <property type="entry name" value="Peptidase_S66_N"/>
</dbReference>
<evidence type="ECO:0000256" key="2">
    <source>
        <dbReference type="ARBA" id="ARBA00022645"/>
    </source>
</evidence>
<dbReference type="Gene3D" id="3.40.50.10740">
    <property type="entry name" value="Class I glutamine amidotransferase-like"/>
    <property type="match status" value="1"/>
</dbReference>
<dbReference type="Pfam" id="PF02016">
    <property type="entry name" value="Peptidase_S66"/>
    <property type="match status" value="1"/>
</dbReference>
<protein>
    <submittedName>
        <fullName evidence="9">LD-carboxypeptidase</fullName>
    </submittedName>
</protein>
<dbReference type="RefSeq" id="WP_123041970.1">
    <property type="nucleotide sequence ID" value="NZ_CP033433.1"/>
</dbReference>
<feature type="domain" description="LD-carboxypeptidase C-terminal" evidence="8">
    <location>
        <begin position="178"/>
        <end position="291"/>
    </location>
</feature>
<keyword evidence="5" id="KW-0720">Serine protease</keyword>
<dbReference type="PIRSF" id="PIRSF028757">
    <property type="entry name" value="LD-carboxypeptidase"/>
    <property type="match status" value="1"/>
</dbReference>
<dbReference type="CDD" id="cd07025">
    <property type="entry name" value="Peptidase_S66"/>
    <property type="match status" value="1"/>
</dbReference>
<feature type="active site" description="Nucleophile" evidence="6">
    <location>
        <position position="110"/>
    </location>
</feature>
<evidence type="ECO:0000259" key="7">
    <source>
        <dbReference type="Pfam" id="PF02016"/>
    </source>
</evidence>
<comment type="similarity">
    <text evidence="1">Belongs to the peptidase S66 family.</text>
</comment>
<evidence type="ECO:0000313" key="10">
    <source>
        <dbReference type="Proteomes" id="UP000269097"/>
    </source>
</evidence>
<keyword evidence="10" id="KW-1185">Reference proteome</keyword>
<keyword evidence="3" id="KW-0645">Protease</keyword>
<dbReference type="InterPro" id="IPR003507">
    <property type="entry name" value="S66_fam"/>
</dbReference>
<sequence length="307" mass="32628">MAVRGPALQQGDTIGVVTLGSPLARDIIDERVRYLQAMGFQVAIGRHVYDQNGYLAGSDTDRATDLMGMFADPRVKMILPVRGGVGVEGILPYLDYAMIASNPKLLSGYSDITVLLNALYQFSGLVALHSLMLIDFRPETPAYNFGQFFTAASSAAVPRAISNPPGMPLAGKVPGQAEGPVVGGNVTSLVGSLGTPFELDTSGAILLLEETHEPINRVYRSLEQLKLAGKFEDCAGILVGQCTHCPDAYGKSYENLIDEFLVPLGKPLVSELASGHGVYKAAIPIGSRLRIDGGTGELELLEPAVRP</sequence>
<evidence type="ECO:0000256" key="1">
    <source>
        <dbReference type="ARBA" id="ARBA00010233"/>
    </source>
</evidence>
<dbReference type="Gene3D" id="3.50.30.60">
    <property type="entry name" value="LD-carboxypeptidase A C-terminal domain-like"/>
    <property type="match status" value="1"/>
</dbReference>
<dbReference type="GO" id="GO:0008236">
    <property type="term" value="F:serine-type peptidase activity"/>
    <property type="evidence" value="ECO:0007669"/>
    <property type="project" value="UniProtKB-KW"/>
</dbReference>
<proteinExistence type="inferred from homology"/>
<dbReference type="PANTHER" id="PTHR30237">
    <property type="entry name" value="MURAMOYLTETRAPEPTIDE CARBOXYPEPTIDASE"/>
    <property type="match status" value="1"/>
</dbReference>
<dbReference type="EMBL" id="CP033433">
    <property type="protein sequence ID" value="AYQ73886.1"/>
    <property type="molecule type" value="Genomic_DNA"/>
</dbReference>
<evidence type="ECO:0000313" key="9">
    <source>
        <dbReference type="EMBL" id="AYQ73886.1"/>
    </source>
</evidence>
<dbReference type="GO" id="GO:0004180">
    <property type="term" value="F:carboxypeptidase activity"/>
    <property type="evidence" value="ECO:0007669"/>
    <property type="project" value="UniProtKB-KW"/>
</dbReference>
<evidence type="ECO:0000256" key="4">
    <source>
        <dbReference type="ARBA" id="ARBA00022801"/>
    </source>
</evidence>
<feature type="active site" description="Charge relay system" evidence="6">
    <location>
        <position position="276"/>
    </location>
</feature>
<dbReference type="SUPFAM" id="SSF141986">
    <property type="entry name" value="LD-carboxypeptidase A C-terminal domain-like"/>
    <property type="match status" value="1"/>
</dbReference>
<name>A0A3G3K058_9BACL</name>
<gene>
    <name evidence="9" type="ORF">EAV92_15655</name>
</gene>
<feature type="domain" description="LD-carboxypeptidase N-terminal" evidence="7">
    <location>
        <begin position="14"/>
        <end position="129"/>
    </location>
</feature>